<proteinExistence type="predicted"/>
<evidence type="ECO:0000313" key="2">
    <source>
        <dbReference type="Proteomes" id="UP000296049"/>
    </source>
</evidence>
<evidence type="ECO:0000313" key="1">
    <source>
        <dbReference type="EMBL" id="EOB04279.1"/>
    </source>
</evidence>
<sequence>MLELSPQQALLYLPSCRGEPAAGQGRDICWGTSSNLASPRFYLEKAIGISSEAAVEQTRNRVTRGASTPGPEGLFLFCWTTGSMKAAFLPQVAVVPGVGVSVPPHELVLQLG</sequence>
<protein>
    <submittedName>
        <fullName evidence="1">Uncharacterized protein</fullName>
    </submittedName>
</protein>
<dbReference type="EMBL" id="KB742802">
    <property type="protein sequence ID" value="EOB04279.1"/>
    <property type="molecule type" value="Genomic_DNA"/>
</dbReference>
<name>R0LF55_ANAPL</name>
<reference evidence="2" key="1">
    <citation type="journal article" date="2013" name="Nat. Genet.">
        <title>The duck genome and transcriptome provide insight into an avian influenza virus reservoir species.</title>
        <authorList>
            <person name="Huang Y."/>
            <person name="Li Y."/>
            <person name="Burt D.W."/>
            <person name="Chen H."/>
            <person name="Zhang Y."/>
            <person name="Qian W."/>
            <person name="Kim H."/>
            <person name="Gan S."/>
            <person name="Zhao Y."/>
            <person name="Li J."/>
            <person name="Yi K."/>
            <person name="Feng H."/>
            <person name="Zhu P."/>
            <person name="Li B."/>
            <person name="Liu Q."/>
            <person name="Fairley S."/>
            <person name="Magor K.E."/>
            <person name="Du Z."/>
            <person name="Hu X."/>
            <person name="Goodman L."/>
            <person name="Tafer H."/>
            <person name="Vignal A."/>
            <person name="Lee T."/>
            <person name="Kim K.W."/>
            <person name="Sheng Z."/>
            <person name="An Y."/>
            <person name="Searle S."/>
            <person name="Herrero J."/>
            <person name="Groenen M.A."/>
            <person name="Crooijmans R.P."/>
            <person name="Faraut T."/>
            <person name="Cai Q."/>
            <person name="Webster R.G."/>
            <person name="Aldridge J.R."/>
            <person name="Warren W.C."/>
            <person name="Bartschat S."/>
            <person name="Kehr S."/>
            <person name="Marz M."/>
            <person name="Stadler P.F."/>
            <person name="Smith J."/>
            <person name="Kraus R.H."/>
            <person name="Zhao Y."/>
            <person name="Ren L."/>
            <person name="Fei J."/>
            <person name="Morisson M."/>
            <person name="Kaiser P."/>
            <person name="Griffin D.K."/>
            <person name="Rao M."/>
            <person name="Pitel F."/>
            <person name="Wang J."/>
            <person name="Li N."/>
        </authorList>
    </citation>
    <scope>NUCLEOTIDE SEQUENCE [LARGE SCALE GENOMIC DNA]</scope>
</reference>
<keyword evidence="2" id="KW-1185">Reference proteome</keyword>
<organism evidence="1 2">
    <name type="scientific">Anas platyrhynchos</name>
    <name type="common">Mallard</name>
    <name type="synonym">Anas boschas</name>
    <dbReference type="NCBI Taxonomy" id="8839"/>
    <lineage>
        <taxon>Eukaryota</taxon>
        <taxon>Metazoa</taxon>
        <taxon>Chordata</taxon>
        <taxon>Craniata</taxon>
        <taxon>Vertebrata</taxon>
        <taxon>Euteleostomi</taxon>
        <taxon>Archelosauria</taxon>
        <taxon>Archosauria</taxon>
        <taxon>Dinosauria</taxon>
        <taxon>Saurischia</taxon>
        <taxon>Theropoda</taxon>
        <taxon>Coelurosauria</taxon>
        <taxon>Aves</taxon>
        <taxon>Neognathae</taxon>
        <taxon>Galloanserae</taxon>
        <taxon>Anseriformes</taxon>
        <taxon>Anatidae</taxon>
        <taxon>Anatinae</taxon>
        <taxon>Anas</taxon>
    </lineage>
</organism>
<dbReference type="Proteomes" id="UP000296049">
    <property type="component" value="Unassembled WGS sequence"/>
</dbReference>
<accession>R0LF55</accession>
<dbReference type="AlphaFoldDB" id="R0LF55"/>
<gene>
    <name evidence="1" type="ORF">Anapl_06263</name>
</gene>